<feature type="compositionally biased region" description="Polar residues" evidence="1">
    <location>
        <begin position="903"/>
        <end position="913"/>
    </location>
</feature>
<feature type="compositionally biased region" description="Basic and acidic residues" evidence="1">
    <location>
        <begin position="361"/>
        <end position="371"/>
    </location>
</feature>
<feature type="compositionally biased region" description="Polar residues" evidence="1">
    <location>
        <begin position="940"/>
        <end position="951"/>
    </location>
</feature>
<feature type="region of interest" description="Disordered" evidence="1">
    <location>
        <begin position="182"/>
        <end position="241"/>
    </location>
</feature>
<evidence type="ECO:0000313" key="3">
    <source>
        <dbReference type="Proteomes" id="UP001281003"/>
    </source>
</evidence>
<feature type="compositionally biased region" description="Polar residues" evidence="1">
    <location>
        <begin position="551"/>
        <end position="576"/>
    </location>
</feature>
<dbReference type="EMBL" id="JAUTDP010000005">
    <property type="protein sequence ID" value="KAK3399474.1"/>
    <property type="molecule type" value="Genomic_DNA"/>
</dbReference>
<comment type="caution">
    <text evidence="2">The sequence shown here is derived from an EMBL/GenBank/DDBJ whole genome shotgun (WGS) entry which is preliminary data.</text>
</comment>
<sequence>MCRQLSQLHTVCGHVVHREVPCEVARSTPKNPWPPAIDTGSKVKNAVLAWCLKSLKPVVANQNRPSHSSCRPPLTLIHEVEYGFCPKCKEYYDDYAINTLGDHSQNPTSIPVQAGRVPGEKVFREQPTAGSGLVRQELVMLEQVTKVIGLSVGDGYTSRLEMVKEMRRKTLEWAEEGDIAREKDKMEQKAQAKKEMERERKREKGRQRENEKESERLRNLQREEERLKQKRLQNERQHEKKAKRFKTLDVLSFDEETFEEERRARKEKRHEVKKWLEAQKSVREAKSYWKNIEKGLEDERKRPLGKDKRNITVEIEDNEGKILIECERGSREREVNVHIVSHSEKEAGLKVTPRSTSSHRSRLDASERPEDASSSDEPSTVKLKPRKSGAVSDLVSLFESRSGKTESTKEKVKKVLTTPLKTNGAPTDQRRASKTIEQSTCKSRHQQPRVEEAAETTESWPGPPKEHQPATANAPTRPAAPIVPEADPSTPHSKPRTTSAIGTTANTTSQRPSTHQTKPALVKTDNIPDDDGVDNKPSVTQPTRRSESSKTKPNQEQSKVVESSSTVQGNRNSKQQPVVPAPMKQPQRPPTDRAHPAILKEIHTAPNSKADKQAAPPFFSRMQDWPKAADLESKPSPQPSFPGHQTTGRPLERTSQVVVESTASDPKGKAPETKKKWIDCRSVLGECGSTRAPTTAGTLSTFSINSKKVEYNPKSDRSLFSVGRSSKYVEYTPSLGMQRSTTSIPNSMKVEQSTTASHRHGSGSMVPRGSICSMGVEPDHTSASSHREGSTSGVPQGSICSMGVELDRTSACNSRRGGSGSTVPQGSICSVGVELDPTSPRQPDSITPLSAVPLRLRRGWAPSLRVSPSTANNLPTRNSLCVEHRQSNRSASSFGSMKADHGQSGQSTASRPSVNSMIVDLTPKNAFSHLASEGRRASNLAASSGVTNPSVVSPHVDPNSSGPHPTPPPRATTESMVSGTSAGSKNVEYTRSSQSDLWADFLQCREVEERRNPRCGWLVHPENCGCLGCIEEA</sequence>
<feature type="compositionally biased region" description="Basic and acidic residues" evidence="1">
    <location>
        <begin position="401"/>
        <end position="410"/>
    </location>
</feature>
<feature type="region of interest" description="Disordered" evidence="1">
    <location>
        <begin position="884"/>
        <end position="913"/>
    </location>
</feature>
<feature type="compositionally biased region" description="Basic and acidic residues" evidence="1">
    <location>
        <begin position="338"/>
        <end position="348"/>
    </location>
</feature>
<dbReference type="AlphaFoldDB" id="A0AAE0UDI8"/>
<feature type="compositionally biased region" description="Low complexity" evidence="1">
    <location>
        <begin position="497"/>
        <end position="509"/>
    </location>
</feature>
<feature type="compositionally biased region" description="Low complexity" evidence="1">
    <location>
        <begin position="469"/>
        <end position="480"/>
    </location>
</feature>
<gene>
    <name evidence="2" type="ORF">B0T20DRAFT_497776</name>
</gene>
<feature type="compositionally biased region" description="Polar residues" evidence="1">
    <location>
        <begin position="790"/>
        <end position="799"/>
    </location>
</feature>
<dbReference type="CDD" id="cd22249">
    <property type="entry name" value="UDM1_RNF168_RNF169-like"/>
    <property type="match status" value="1"/>
</dbReference>
<proteinExistence type="predicted"/>
<keyword evidence="3" id="KW-1185">Reference proteome</keyword>
<name>A0AAE0UDI8_SORBR</name>
<evidence type="ECO:0000256" key="1">
    <source>
        <dbReference type="SAM" id="MobiDB-lite"/>
    </source>
</evidence>
<feature type="compositionally biased region" description="Polar residues" evidence="1">
    <location>
        <begin position="974"/>
        <end position="986"/>
    </location>
</feature>
<dbReference type="Proteomes" id="UP001281003">
    <property type="component" value="Unassembled WGS sequence"/>
</dbReference>
<feature type="compositionally biased region" description="Polar residues" evidence="1">
    <location>
        <begin position="643"/>
        <end position="654"/>
    </location>
</feature>
<feature type="region of interest" description="Disordered" evidence="1">
    <location>
        <begin position="938"/>
        <end position="986"/>
    </location>
</feature>
<feature type="compositionally biased region" description="Basic and acidic residues" evidence="1">
    <location>
        <begin position="777"/>
        <end position="789"/>
    </location>
</feature>
<feature type="compositionally biased region" description="Basic and acidic residues" evidence="1">
    <location>
        <begin position="182"/>
        <end position="238"/>
    </location>
</feature>
<reference evidence="2" key="1">
    <citation type="journal article" date="2023" name="Mol. Phylogenet. Evol.">
        <title>Genome-scale phylogeny and comparative genomics of the fungal order Sordariales.</title>
        <authorList>
            <person name="Hensen N."/>
            <person name="Bonometti L."/>
            <person name="Westerberg I."/>
            <person name="Brannstrom I.O."/>
            <person name="Guillou S."/>
            <person name="Cros-Aarteil S."/>
            <person name="Calhoun S."/>
            <person name="Haridas S."/>
            <person name="Kuo A."/>
            <person name="Mondo S."/>
            <person name="Pangilinan J."/>
            <person name="Riley R."/>
            <person name="LaButti K."/>
            <person name="Andreopoulos B."/>
            <person name="Lipzen A."/>
            <person name="Chen C."/>
            <person name="Yan M."/>
            <person name="Daum C."/>
            <person name="Ng V."/>
            <person name="Clum A."/>
            <person name="Steindorff A."/>
            <person name="Ohm R.A."/>
            <person name="Martin F."/>
            <person name="Silar P."/>
            <person name="Natvig D.O."/>
            <person name="Lalanne C."/>
            <person name="Gautier V."/>
            <person name="Ament-Velasquez S.L."/>
            <person name="Kruys A."/>
            <person name="Hutchinson M.I."/>
            <person name="Powell A.J."/>
            <person name="Barry K."/>
            <person name="Miller A.N."/>
            <person name="Grigoriev I.V."/>
            <person name="Debuchy R."/>
            <person name="Gladieux P."/>
            <person name="Hiltunen Thoren M."/>
            <person name="Johannesson H."/>
        </authorList>
    </citation>
    <scope>NUCLEOTIDE SEQUENCE</scope>
    <source>
        <strain evidence="2">FGSC 1904</strain>
    </source>
</reference>
<evidence type="ECO:0000313" key="2">
    <source>
        <dbReference type="EMBL" id="KAK3399474.1"/>
    </source>
</evidence>
<feature type="compositionally biased region" description="Basic and acidic residues" evidence="1">
    <location>
        <begin position="590"/>
        <end position="603"/>
    </location>
</feature>
<feature type="region of interest" description="Disordered" evidence="1">
    <location>
        <begin position="774"/>
        <end position="800"/>
    </location>
</feature>
<organism evidence="2 3">
    <name type="scientific">Sordaria brevicollis</name>
    <dbReference type="NCBI Taxonomy" id="83679"/>
    <lineage>
        <taxon>Eukaryota</taxon>
        <taxon>Fungi</taxon>
        <taxon>Dikarya</taxon>
        <taxon>Ascomycota</taxon>
        <taxon>Pezizomycotina</taxon>
        <taxon>Sordariomycetes</taxon>
        <taxon>Sordariomycetidae</taxon>
        <taxon>Sordariales</taxon>
        <taxon>Sordariaceae</taxon>
        <taxon>Sordaria</taxon>
    </lineage>
</organism>
<protein>
    <submittedName>
        <fullName evidence="2">Uncharacterized protein</fullName>
    </submittedName>
</protein>
<reference evidence="2" key="2">
    <citation type="submission" date="2023-07" db="EMBL/GenBank/DDBJ databases">
        <authorList>
            <consortium name="Lawrence Berkeley National Laboratory"/>
            <person name="Haridas S."/>
            <person name="Hensen N."/>
            <person name="Bonometti L."/>
            <person name="Westerberg I."/>
            <person name="Brannstrom I.O."/>
            <person name="Guillou S."/>
            <person name="Cros-Aarteil S."/>
            <person name="Calhoun S."/>
            <person name="Kuo A."/>
            <person name="Mondo S."/>
            <person name="Pangilinan J."/>
            <person name="Riley R."/>
            <person name="LaButti K."/>
            <person name="Andreopoulos B."/>
            <person name="Lipzen A."/>
            <person name="Chen C."/>
            <person name="Yanf M."/>
            <person name="Daum C."/>
            <person name="Ng V."/>
            <person name="Clum A."/>
            <person name="Steindorff A."/>
            <person name="Ohm R."/>
            <person name="Martin F."/>
            <person name="Silar P."/>
            <person name="Natvig D."/>
            <person name="Lalanne C."/>
            <person name="Gautier V."/>
            <person name="Ament-velasquez S.L."/>
            <person name="Kruys A."/>
            <person name="Hutchinson M.I."/>
            <person name="Powell A.J."/>
            <person name="Barry K."/>
            <person name="Miller A.N."/>
            <person name="Grigoriev I.V."/>
            <person name="Debuchy R."/>
            <person name="Gladieux P."/>
            <person name="Thoren M.H."/>
            <person name="Johannesson H."/>
        </authorList>
    </citation>
    <scope>NUCLEOTIDE SEQUENCE</scope>
    <source>
        <strain evidence="2">FGSC 1904</strain>
    </source>
</reference>
<accession>A0AAE0UDI8</accession>
<feature type="region of interest" description="Disordered" evidence="1">
    <location>
        <begin position="338"/>
        <end position="654"/>
    </location>
</feature>